<keyword evidence="2" id="KW-1185">Reference proteome</keyword>
<name>A0A804JNU1_MUSAM</name>
<dbReference type="InParanoid" id="A0A804JNU1"/>
<sequence>MAVMLRLNVFCEDHEFSIQFQRNYFAL</sequence>
<dbReference type="AlphaFoldDB" id="A0A804JNU1"/>
<dbReference type="Proteomes" id="UP000012960">
    <property type="component" value="Unplaced"/>
</dbReference>
<organism evidence="1 2">
    <name type="scientific">Musa acuminata subsp. malaccensis</name>
    <name type="common">Wild banana</name>
    <name type="synonym">Musa malaccensis</name>
    <dbReference type="NCBI Taxonomy" id="214687"/>
    <lineage>
        <taxon>Eukaryota</taxon>
        <taxon>Viridiplantae</taxon>
        <taxon>Streptophyta</taxon>
        <taxon>Embryophyta</taxon>
        <taxon>Tracheophyta</taxon>
        <taxon>Spermatophyta</taxon>
        <taxon>Magnoliopsida</taxon>
        <taxon>Liliopsida</taxon>
        <taxon>Zingiberales</taxon>
        <taxon>Musaceae</taxon>
        <taxon>Musa</taxon>
    </lineage>
</organism>
<evidence type="ECO:0000313" key="1">
    <source>
        <dbReference type="EnsemblPlants" id="Ma06_p34940.1"/>
    </source>
</evidence>
<dbReference type="Gramene" id="Ma06_t34940.1">
    <property type="protein sequence ID" value="Ma06_p34940.1"/>
    <property type="gene ID" value="Ma06_g34940"/>
</dbReference>
<accession>A0A804JNU1</accession>
<reference evidence="1" key="1">
    <citation type="submission" date="2021-05" db="UniProtKB">
        <authorList>
            <consortium name="EnsemblPlants"/>
        </authorList>
    </citation>
    <scope>IDENTIFICATION</scope>
    <source>
        <strain evidence="1">subsp. malaccensis</strain>
    </source>
</reference>
<protein>
    <submittedName>
        <fullName evidence="1">Uncharacterized protein</fullName>
    </submittedName>
</protein>
<dbReference type="EnsemblPlants" id="Ma06_t34940.1">
    <property type="protein sequence ID" value="Ma06_p34940.1"/>
    <property type="gene ID" value="Ma06_g34940"/>
</dbReference>
<proteinExistence type="predicted"/>
<evidence type="ECO:0000313" key="2">
    <source>
        <dbReference type="Proteomes" id="UP000012960"/>
    </source>
</evidence>